<dbReference type="InterPro" id="IPR011008">
    <property type="entry name" value="Dimeric_a/b-barrel"/>
</dbReference>
<dbReference type="AlphaFoldDB" id="A0A2K0TDT7"/>
<dbReference type="EMBL" id="MTYH01000037">
    <property type="protein sequence ID" value="PNP43695.1"/>
    <property type="molecule type" value="Genomic_DNA"/>
</dbReference>
<dbReference type="OrthoDB" id="4425169at2759"/>
<accession>A0A2K0TDT7</accession>
<evidence type="ECO:0000313" key="1">
    <source>
        <dbReference type="EMBL" id="PNP43695.1"/>
    </source>
</evidence>
<organism evidence="1 2">
    <name type="scientific">Trichoderma gamsii</name>
    <dbReference type="NCBI Taxonomy" id="398673"/>
    <lineage>
        <taxon>Eukaryota</taxon>
        <taxon>Fungi</taxon>
        <taxon>Dikarya</taxon>
        <taxon>Ascomycota</taxon>
        <taxon>Pezizomycotina</taxon>
        <taxon>Sordariomycetes</taxon>
        <taxon>Hypocreomycetidae</taxon>
        <taxon>Hypocreales</taxon>
        <taxon>Hypocreaceae</taxon>
        <taxon>Trichoderma</taxon>
    </lineage>
</organism>
<comment type="caution">
    <text evidence="1">The sequence shown here is derived from an EMBL/GenBank/DDBJ whole genome shotgun (WGS) entry which is preliminary data.</text>
</comment>
<proteinExistence type="predicted"/>
<dbReference type="SUPFAM" id="SSF54909">
    <property type="entry name" value="Dimeric alpha+beta barrel"/>
    <property type="match status" value="1"/>
</dbReference>
<sequence length="192" mass="21552">MPITELVLMRPKPDTQLRKELDAKLPGVLSSVFSKRPKLDVLCLGTKVDGTSEDIHQQNELCLFLQWQDFSGFDSFIGSPEFATFKESMMPYFAGPPDIQLYESPEDGLIRTTENPSYFHVLKSNPNDGDTETSPQQRTAINNEWEAFIERSRLASGSNDSLDFSLNGFGLRKDNGAFLSIAGWRDHKVSGQ</sequence>
<dbReference type="Proteomes" id="UP000236546">
    <property type="component" value="Unassembled WGS sequence"/>
</dbReference>
<reference evidence="1 2" key="1">
    <citation type="submission" date="2017-02" db="EMBL/GenBank/DDBJ databases">
        <title>Genomes of Trichoderma spp. with biocontrol activity.</title>
        <authorList>
            <person name="Gardiner D."/>
            <person name="Kazan K."/>
            <person name="Vos C."/>
            <person name="Harvey P."/>
        </authorList>
    </citation>
    <scope>NUCLEOTIDE SEQUENCE [LARGE SCALE GENOMIC DNA]</scope>
    <source>
        <strain evidence="1 2">A5MH</strain>
    </source>
</reference>
<evidence type="ECO:0008006" key="3">
    <source>
        <dbReference type="Google" id="ProtNLM"/>
    </source>
</evidence>
<gene>
    <name evidence="1" type="ORF">TGAMA5MH_04667</name>
</gene>
<evidence type="ECO:0000313" key="2">
    <source>
        <dbReference type="Proteomes" id="UP000236546"/>
    </source>
</evidence>
<protein>
    <recommendedName>
        <fullName evidence="3">ABM domain-containing protein</fullName>
    </recommendedName>
</protein>
<dbReference type="Gene3D" id="3.30.70.100">
    <property type="match status" value="1"/>
</dbReference>
<name>A0A2K0TDT7_9HYPO</name>